<evidence type="ECO:0000313" key="3">
    <source>
        <dbReference type="Proteomes" id="UP000075880"/>
    </source>
</evidence>
<feature type="signal peptide" evidence="1">
    <location>
        <begin position="1"/>
        <end position="33"/>
    </location>
</feature>
<organism evidence="2 3">
    <name type="scientific">Anopheles atroparvus</name>
    <name type="common">European mosquito</name>
    <dbReference type="NCBI Taxonomy" id="41427"/>
    <lineage>
        <taxon>Eukaryota</taxon>
        <taxon>Metazoa</taxon>
        <taxon>Ecdysozoa</taxon>
        <taxon>Arthropoda</taxon>
        <taxon>Hexapoda</taxon>
        <taxon>Insecta</taxon>
        <taxon>Pterygota</taxon>
        <taxon>Neoptera</taxon>
        <taxon>Endopterygota</taxon>
        <taxon>Diptera</taxon>
        <taxon>Nematocera</taxon>
        <taxon>Culicoidea</taxon>
        <taxon>Culicidae</taxon>
        <taxon>Anophelinae</taxon>
        <taxon>Anopheles</taxon>
    </lineage>
</organism>
<sequence length="214" mass="23289">MSHKPEPKVLPPVGMGRILTLLVAVCLVGSGLALNCRVCHSAGDYRECLRSAAAPCSVSMVNTTHLFLAASNPTLRNATWKAGQPPQYQCFQVNYTSVAGVWSYEMGCTFTTTKICEGWRTASKCRTDTFNMIGVPTRRPAPIRADYNPQGVPLVILPHNTSYVVHEIKPVQPVPPPAVVVVHRNYKSAAGSVEFSTLLLPIIGVSIVRRLFIS</sequence>
<feature type="chain" id="PRO_5042465036" evidence="1">
    <location>
        <begin position="34"/>
        <end position="214"/>
    </location>
</feature>
<protein>
    <submittedName>
        <fullName evidence="2">Uncharacterized protein</fullName>
    </submittedName>
</protein>
<keyword evidence="1" id="KW-0732">Signal</keyword>
<dbReference type="Proteomes" id="UP000075880">
    <property type="component" value="Unassembled WGS sequence"/>
</dbReference>
<reference evidence="2" key="1">
    <citation type="submission" date="2024-04" db="UniProtKB">
        <authorList>
            <consortium name="EnsemblMetazoa"/>
        </authorList>
    </citation>
    <scope>IDENTIFICATION</scope>
    <source>
        <strain evidence="2">EBRO</strain>
    </source>
</reference>
<name>A0AAG5CTE3_ANOAO</name>
<evidence type="ECO:0000313" key="2">
    <source>
        <dbReference type="EnsemblMetazoa" id="ENSAATROPP002085"/>
    </source>
</evidence>
<dbReference type="AlphaFoldDB" id="A0AAG5CTE3"/>
<accession>A0AAG5CTE3</accession>
<proteinExistence type="predicted"/>
<keyword evidence="3" id="KW-1185">Reference proteome</keyword>
<dbReference type="EnsemblMetazoa" id="ENSAATROPT002171">
    <property type="protein sequence ID" value="ENSAATROPP002085"/>
    <property type="gene ID" value="ENSAATROPG001704"/>
</dbReference>
<evidence type="ECO:0000256" key="1">
    <source>
        <dbReference type="SAM" id="SignalP"/>
    </source>
</evidence>